<keyword evidence="1" id="KW-1133">Transmembrane helix</keyword>
<dbReference type="PANTHER" id="PTHR38139:SF1">
    <property type="entry name" value="NUCLEOSIDE TRANSPORTER_FEOB GTPASE GATE DOMAIN-CONTAINING PROTEIN"/>
    <property type="match status" value="1"/>
</dbReference>
<feature type="transmembrane region" description="Helical" evidence="1">
    <location>
        <begin position="29"/>
        <end position="50"/>
    </location>
</feature>
<feature type="transmembrane region" description="Helical" evidence="1">
    <location>
        <begin position="124"/>
        <end position="149"/>
    </location>
</feature>
<name>A3MVJ2_PYRCJ</name>
<evidence type="ECO:0000313" key="2">
    <source>
        <dbReference type="EMBL" id="ABO08659.1"/>
    </source>
</evidence>
<dbReference type="PANTHER" id="PTHR38139">
    <property type="entry name" value="GATE DOMAIN-CONTAINING PROTEIN"/>
    <property type="match status" value="1"/>
</dbReference>
<feature type="transmembrane region" description="Helical" evidence="1">
    <location>
        <begin position="280"/>
        <end position="306"/>
    </location>
</feature>
<reference evidence="2" key="1">
    <citation type="submission" date="2007-02" db="EMBL/GenBank/DDBJ databases">
        <title>Complete sequence of Pyrobaculum calidifontis JCM 11548.</title>
        <authorList>
            <consortium name="US DOE Joint Genome Institute"/>
            <person name="Copeland A."/>
            <person name="Lucas S."/>
            <person name="Lapidus A."/>
            <person name="Barry K."/>
            <person name="Glavina del Rio T."/>
            <person name="Dalin E."/>
            <person name="Tice H."/>
            <person name="Pitluck S."/>
            <person name="Chain P."/>
            <person name="Malfatti S."/>
            <person name="Shin M."/>
            <person name="Vergez L."/>
            <person name="Schmutz J."/>
            <person name="Larimer F."/>
            <person name="Land M."/>
            <person name="Hauser L."/>
            <person name="Kyrpides N."/>
            <person name="Mikhailova N."/>
            <person name="Cozen A.E."/>
            <person name="Fitz-Gibbon S.T."/>
            <person name="House C.H."/>
            <person name="Saltikov C."/>
            <person name="Lowe T.M."/>
            <person name="Richardson P."/>
        </authorList>
    </citation>
    <scope>NUCLEOTIDE SEQUENCE [LARGE SCALE GENOMIC DNA]</scope>
    <source>
        <strain evidence="2">JCM 11548</strain>
    </source>
</reference>
<proteinExistence type="predicted"/>
<evidence type="ECO:0000256" key="1">
    <source>
        <dbReference type="SAM" id="Phobius"/>
    </source>
</evidence>
<evidence type="ECO:0000313" key="3">
    <source>
        <dbReference type="Proteomes" id="UP000001431"/>
    </source>
</evidence>
<dbReference type="eggNOG" id="arCOG00360">
    <property type="taxonomic scope" value="Archaea"/>
</dbReference>
<feature type="transmembrane region" description="Helical" evidence="1">
    <location>
        <begin position="241"/>
        <end position="260"/>
    </location>
</feature>
<feature type="transmembrane region" description="Helical" evidence="1">
    <location>
        <begin position="99"/>
        <end position="118"/>
    </location>
</feature>
<dbReference type="AlphaFoldDB" id="A3MVJ2"/>
<keyword evidence="3" id="KW-1185">Reference proteome</keyword>
<dbReference type="Proteomes" id="UP000001431">
    <property type="component" value="Chromosome"/>
</dbReference>
<feature type="transmembrane region" description="Helical" evidence="1">
    <location>
        <begin position="181"/>
        <end position="200"/>
    </location>
</feature>
<keyword evidence="1" id="KW-0472">Membrane</keyword>
<organism evidence="2 3">
    <name type="scientific">Pyrobaculum calidifontis (strain DSM 21063 / JCM 11548 / VA1)</name>
    <dbReference type="NCBI Taxonomy" id="410359"/>
    <lineage>
        <taxon>Archaea</taxon>
        <taxon>Thermoproteota</taxon>
        <taxon>Thermoprotei</taxon>
        <taxon>Thermoproteales</taxon>
        <taxon>Thermoproteaceae</taxon>
        <taxon>Pyrobaculum</taxon>
    </lineage>
</organism>
<dbReference type="HOGENOM" id="CLU_992542_0_0_2"/>
<feature type="transmembrane region" description="Helical" evidence="1">
    <location>
        <begin position="212"/>
        <end position="234"/>
    </location>
</feature>
<gene>
    <name evidence="2" type="ordered locus">Pcal_1234</name>
</gene>
<keyword evidence="1" id="KW-0812">Transmembrane</keyword>
<dbReference type="InterPro" id="IPR038880">
    <property type="entry name" value="MJ0871-like"/>
</dbReference>
<dbReference type="KEGG" id="pcl:Pcal_1234"/>
<dbReference type="STRING" id="410359.Pcal_1234"/>
<dbReference type="EMBL" id="CP000561">
    <property type="protein sequence ID" value="ABO08659.1"/>
    <property type="molecule type" value="Genomic_DNA"/>
</dbReference>
<accession>A3MVJ2</accession>
<sequence length="307" mass="32761">MAAPYKAFCATFAFLYVYTIVNVSPLDAAYRAAMVFISVAAGLLAAKYLLRHLERVAAPISRRTGVPAGLVALAVADARTPHAILARALGEGKVDMRHIVQYTFATWPIRVVLLHLRIGVIPIALGALGLLGAAYLAVVYLSSALGFLLATRIRVKWPDVTADVAKTPTVKILRQAASITARYAVFEAVFMALEALGVAVPMEWLPISPEAALVASISAVRPTYGIMAAAPLYHVGRLTPLEVLIALVAGRVAYMTIYEFPRSAVQFYASIYPPAVAAKLTGYTALVMYATALPALAALVALHLMVK</sequence>
<evidence type="ECO:0008006" key="4">
    <source>
        <dbReference type="Google" id="ProtNLM"/>
    </source>
</evidence>
<protein>
    <recommendedName>
        <fullName evidence="4">Nucleoside recognition domain protein</fullName>
    </recommendedName>
</protein>